<keyword evidence="3" id="KW-1185">Reference proteome</keyword>
<evidence type="ECO:0000259" key="1">
    <source>
        <dbReference type="Pfam" id="PF13271"/>
    </source>
</evidence>
<gene>
    <name evidence="2" type="ORF">HNR31_002085</name>
</gene>
<organism evidence="2 3">
    <name type="scientific">Thermaerobacillus caldiproteolyticus</name>
    <dbReference type="NCBI Taxonomy" id="247480"/>
    <lineage>
        <taxon>Bacteria</taxon>
        <taxon>Bacillati</taxon>
        <taxon>Bacillota</taxon>
        <taxon>Bacilli</taxon>
        <taxon>Bacillales</taxon>
        <taxon>Anoxybacillaceae</taxon>
        <taxon>Thermaerobacillus</taxon>
    </lineage>
</organism>
<evidence type="ECO:0000313" key="3">
    <source>
        <dbReference type="Proteomes" id="UP000523087"/>
    </source>
</evidence>
<dbReference type="Pfam" id="PF13271">
    <property type="entry name" value="DUF4062"/>
    <property type="match status" value="1"/>
</dbReference>
<dbReference type="RefSeq" id="WP_181556137.1">
    <property type="nucleotide sequence ID" value="NZ_JACDUT010000006.1"/>
</dbReference>
<sequence>MYNTTIFISSVAQDSLSPIRKIVFEELKNMGHEPIRFEDTMQYIYQDAVRIIRPQIKQSLVKHLSERRKEPDSM</sequence>
<dbReference type="AlphaFoldDB" id="A0A7V9Z739"/>
<proteinExistence type="predicted"/>
<protein>
    <recommendedName>
        <fullName evidence="1">DUF4062 domain-containing protein</fullName>
    </recommendedName>
</protein>
<comment type="caution">
    <text evidence="2">The sequence shown here is derived from an EMBL/GenBank/DDBJ whole genome shotgun (WGS) entry which is preliminary data.</text>
</comment>
<feature type="domain" description="DUF4062" evidence="1">
    <location>
        <begin position="6"/>
        <end position="59"/>
    </location>
</feature>
<reference evidence="2 3" key="1">
    <citation type="submission" date="2020-07" db="EMBL/GenBank/DDBJ databases">
        <title>Genomic Encyclopedia of Type Strains, Phase IV (KMG-IV): sequencing the most valuable type-strain genomes for metagenomic binning, comparative biology and taxonomic classification.</title>
        <authorList>
            <person name="Goeker M."/>
        </authorList>
    </citation>
    <scope>NUCLEOTIDE SEQUENCE [LARGE SCALE GENOMIC DNA]</scope>
    <source>
        <strain evidence="2 3">DSM 15730</strain>
    </source>
</reference>
<evidence type="ECO:0000313" key="2">
    <source>
        <dbReference type="EMBL" id="MBA2875297.1"/>
    </source>
</evidence>
<dbReference type="Proteomes" id="UP000523087">
    <property type="component" value="Unassembled WGS sequence"/>
</dbReference>
<name>A0A7V9Z739_9BACL</name>
<accession>A0A7V9Z739</accession>
<dbReference type="InterPro" id="IPR025139">
    <property type="entry name" value="DUF4062"/>
</dbReference>
<dbReference type="EMBL" id="JACDUT010000006">
    <property type="protein sequence ID" value="MBA2875297.1"/>
    <property type="molecule type" value="Genomic_DNA"/>
</dbReference>